<sequence length="83" mass="8932">MTAPITVELKTKAPGARTFLQVVRARFGTPVHCLFLACALLVNLGMSFEICSSWGTSSYLVWGSSFNGEKIISLQLDPVAGLL</sequence>
<proteinExistence type="predicted"/>
<dbReference type="OrthoDB" id="10049971at2759"/>
<dbReference type="GO" id="GO:0005886">
    <property type="term" value="C:plasma membrane"/>
    <property type="evidence" value="ECO:0007669"/>
    <property type="project" value="TreeGrafter"/>
</dbReference>
<dbReference type="Proteomes" id="UP000274429">
    <property type="component" value="Unassembled WGS sequence"/>
</dbReference>
<organism evidence="2 3">
    <name type="scientific">Hydatigena taeniaeformis</name>
    <name type="common">Feline tapeworm</name>
    <name type="synonym">Taenia taeniaeformis</name>
    <dbReference type="NCBI Taxonomy" id="6205"/>
    <lineage>
        <taxon>Eukaryota</taxon>
        <taxon>Metazoa</taxon>
        <taxon>Spiralia</taxon>
        <taxon>Lophotrochozoa</taxon>
        <taxon>Platyhelminthes</taxon>
        <taxon>Cestoda</taxon>
        <taxon>Eucestoda</taxon>
        <taxon>Cyclophyllidea</taxon>
        <taxon>Taeniidae</taxon>
        <taxon>Hydatigera</taxon>
    </lineage>
</organism>
<name>A0A3P7FD54_HYDTA</name>
<keyword evidence="1" id="KW-0813">Transport</keyword>
<evidence type="ECO:0000313" key="3">
    <source>
        <dbReference type="Proteomes" id="UP000274429"/>
    </source>
</evidence>
<dbReference type="GO" id="GO:0015204">
    <property type="term" value="F:urea transmembrane transporter activity"/>
    <property type="evidence" value="ECO:0007669"/>
    <property type="project" value="InterPro"/>
</dbReference>
<protein>
    <submittedName>
        <fullName evidence="2">Uncharacterized protein</fullName>
    </submittedName>
</protein>
<dbReference type="AlphaFoldDB" id="A0A3P7FD54"/>
<gene>
    <name evidence="2" type="ORF">TTAC_LOCUS5351</name>
</gene>
<dbReference type="InterPro" id="IPR031155">
    <property type="entry name" value="DUR"/>
</dbReference>
<dbReference type="PANTHER" id="PTHR46154">
    <property type="match status" value="1"/>
</dbReference>
<evidence type="ECO:0000313" key="2">
    <source>
        <dbReference type="EMBL" id="VDM26774.1"/>
    </source>
</evidence>
<accession>A0A3P7FD54</accession>
<reference evidence="2 3" key="1">
    <citation type="submission" date="2018-11" db="EMBL/GenBank/DDBJ databases">
        <authorList>
            <consortium name="Pathogen Informatics"/>
        </authorList>
    </citation>
    <scope>NUCLEOTIDE SEQUENCE [LARGE SCALE GENOMIC DNA]</scope>
</reference>
<keyword evidence="3" id="KW-1185">Reference proteome</keyword>
<dbReference type="PANTHER" id="PTHR46154:SF4">
    <property type="entry name" value="UREA ACTIVE TRANSPORTER"/>
    <property type="match status" value="1"/>
</dbReference>
<dbReference type="EMBL" id="UYWX01007146">
    <property type="protein sequence ID" value="VDM26774.1"/>
    <property type="molecule type" value="Genomic_DNA"/>
</dbReference>
<evidence type="ECO:0000256" key="1">
    <source>
        <dbReference type="ARBA" id="ARBA00022448"/>
    </source>
</evidence>